<dbReference type="Proteomes" id="UP000238413">
    <property type="component" value="Chromosome"/>
</dbReference>
<name>A0ABN5IDT8_9ACTN</name>
<evidence type="ECO:0000313" key="3">
    <source>
        <dbReference type="Proteomes" id="UP000238413"/>
    </source>
</evidence>
<feature type="transmembrane region" description="Helical" evidence="1">
    <location>
        <begin position="31"/>
        <end position="55"/>
    </location>
</feature>
<reference evidence="2 3" key="1">
    <citation type="submission" date="2018-02" db="EMBL/GenBank/DDBJ databases">
        <title>Complete genome sequence of Streptomyces dengpaensis, the producer of angucyclines.</title>
        <authorList>
            <person name="Yumei L."/>
        </authorList>
    </citation>
    <scope>NUCLEOTIDE SEQUENCE [LARGE SCALE GENOMIC DNA]</scope>
    <source>
        <strain evidence="2 3">XZHG99</strain>
    </source>
</reference>
<feature type="transmembrane region" description="Helical" evidence="1">
    <location>
        <begin position="76"/>
        <end position="96"/>
    </location>
</feature>
<organism evidence="2 3">
    <name type="scientific">Streptomyces dengpaensis</name>
    <dbReference type="NCBI Taxonomy" id="2049881"/>
    <lineage>
        <taxon>Bacteria</taxon>
        <taxon>Bacillati</taxon>
        <taxon>Actinomycetota</taxon>
        <taxon>Actinomycetes</taxon>
        <taxon>Kitasatosporales</taxon>
        <taxon>Streptomycetaceae</taxon>
        <taxon>Streptomyces</taxon>
    </lineage>
</organism>
<keyword evidence="3" id="KW-1185">Reference proteome</keyword>
<feature type="transmembrane region" description="Helical" evidence="1">
    <location>
        <begin position="144"/>
        <end position="167"/>
    </location>
</feature>
<evidence type="ECO:0000256" key="1">
    <source>
        <dbReference type="SAM" id="Phobius"/>
    </source>
</evidence>
<gene>
    <name evidence="2" type="ORF">C4B68_22760</name>
</gene>
<proteinExistence type="predicted"/>
<keyword evidence="1" id="KW-1133">Transmembrane helix</keyword>
<protein>
    <submittedName>
        <fullName evidence="2">Uncharacterized protein</fullName>
    </submittedName>
</protein>
<evidence type="ECO:0000313" key="2">
    <source>
        <dbReference type="EMBL" id="AVH61362.1"/>
    </source>
</evidence>
<keyword evidence="1" id="KW-0472">Membrane</keyword>
<dbReference type="EMBL" id="CP026652">
    <property type="protein sequence ID" value="AVH61362.1"/>
    <property type="molecule type" value="Genomic_DNA"/>
</dbReference>
<keyword evidence="1" id="KW-0812">Transmembrane</keyword>
<feature type="transmembrane region" description="Helical" evidence="1">
    <location>
        <begin position="102"/>
        <end position="123"/>
    </location>
</feature>
<accession>A0ABN5IDT8</accession>
<sequence>MATAAGAAQLPGAFILWWIVASTVSDDYNAGYGGAFGLLCLFVLAPLYLPVLGLLHAAAHTMPATVLARRAPGPRWARHLLGTALLGVFWAAVTALLWDGPFLATAVSLAALGVLPALAVAYARRRARVTGQPWGLFGAWWRAALAVPVLCVAAFGGGALATVTGLIEEYEPPVLSAARLTGEWHGDDGAVLRLRSGGRAEVTRLPAEGEFAFGADEVYVRCDGYGTWQLDREGRYDTYTGKGPEERDGVVVRLDGGCRQETYWTIGGTEHEPELFVRFGDPDAGELWILAKAS</sequence>